<dbReference type="Gene3D" id="3.40.50.150">
    <property type="entry name" value="Vaccinia Virus protein VP39"/>
    <property type="match status" value="1"/>
</dbReference>
<dbReference type="EMBL" id="FNJB01000002">
    <property type="protein sequence ID" value="SDO15991.1"/>
    <property type="molecule type" value="Genomic_DNA"/>
</dbReference>
<dbReference type="PANTHER" id="PTHR42912:SF93">
    <property type="entry name" value="N6-ADENOSINE-METHYLTRANSFERASE TMT1A"/>
    <property type="match status" value="1"/>
</dbReference>
<dbReference type="GO" id="GO:0032259">
    <property type="term" value="P:methylation"/>
    <property type="evidence" value="ECO:0007669"/>
    <property type="project" value="UniProtKB-KW"/>
</dbReference>
<evidence type="ECO:0000313" key="2">
    <source>
        <dbReference type="EMBL" id="SDO15991.1"/>
    </source>
</evidence>
<keyword evidence="2" id="KW-0808">Transferase</keyword>
<protein>
    <submittedName>
        <fullName evidence="2">Methyltransferase domain-containing protein</fullName>
    </submittedName>
</protein>
<feature type="domain" description="Methyltransferase" evidence="1">
    <location>
        <begin position="47"/>
        <end position="135"/>
    </location>
</feature>
<dbReference type="AlphaFoldDB" id="A0A1H0HAS5"/>
<dbReference type="InterPro" id="IPR029063">
    <property type="entry name" value="SAM-dependent_MTases_sf"/>
</dbReference>
<organism evidence="2 3">
    <name type="scientific">Actinokineospora alba</name>
    <dbReference type="NCBI Taxonomy" id="504798"/>
    <lineage>
        <taxon>Bacteria</taxon>
        <taxon>Bacillati</taxon>
        <taxon>Actinomycetota</taxon>
        <taxon>Actinomycetes</taxon>
        <taxon>Pseudonocardiales</taxon>
        <taxon>Pseudonocardiaceae</taxon>
        <taxon>Actinokineospora</taxon>
    </lineage>
</organism>
<dbReference type="STRING" id="504798.SAMN05421871_101272"/>
<gene>
    <name evidence="2" type="ORF">SAMN05192558_10231</name>
</gene>
<dbReference type="RefSeq" id="WP_091370304.1">
    <property type="nucleotide sequence ID" value="NZ_FNDV01000001.1"/>
</dbReference>
<evidence type="ECO:0000259" key="1">
    <source>
        <dbReference type="Pfam" id="PF13649"/>
    </source>
</evidence>
<dbReference type="SUPFAM" id="SSF53335">
    <property type="entry name" value="S-adenosyl-L-methionine-dependent methyltransferases"/>
    <property type="match status" value="1"/>
</dbReference>
<proteinExistence type="predicted"/>
<dbReference type="Pfam" id="PF13649">
    <property type="entry name" value="Methyltransf_25"/>
    <property type="match status" value="1"/>
</dbReference>
<dbReference type="OrthoDB" id="9805171at2"/>
<reference evidence="3" key="1">
    <citation type="submission" date="2016-10" db="EMBL/GenBank/DDBJ databases">
        <authorList>
            <person name="Varghese N."/>
            <person name="Submissions S."/>
        </authorList>
    </citation>
    <scope>NUCLEOTIDE SEQUENCE [LARGE SCALE GENOMIC DNA]</scope>
    <source>
        <strain evidence="3">IBRC-M 10655</strain>
    </source>
</reference>
<sequence>MTDAARTRRSYDLVAERYAAELGDELRHKPLDRALLDAFVELADGPVADLGCGPGHVARHLAERGVPVVGMDLSPAMCTAALRSGIPAAAADLAALPIRSDALNGLVCLYAVIHLETDQRAAAYAEFARVLRPGGHALIAFHTSDADLPTGGARHLDGWWGHEVDLTFHFLDPAAETEALTAAGLAVVARLDRAPHGPEHASDRCYLLVRRSPR</sequence>
<name>A0A1H0HAS5_9PSEU</name>
<keyword evidence="3" id="KW-1185">Reference proteome</keyword>
<dbReference type="Proteomes" id="UP000199651">
    <property type="component" value="Unassembled WGS sequence"/>
</dbReference>
<evidence type="ECO:0000313" key="3">
    <source>
        <dbReference type="Proteomes" id="UP000199651"/>
    </source>
</evidence>
<dbReference type="InterPro" id="IPR041698">
    <property type="entry name" value="Methyltransf_25"/>
</dbReference>
<dbReference type="GO" id="GO:0008168">
    <property type="term" value="F:methyltransferase activity"/>
    <property type="evidence" value="ECO:0007669"/>
    <property type="project" value="UniProtKB-KW"/>
</dbReference>
<dbReference type="PANTHER" id="PTHR42912">
    <property type="entry name" value="METHYLTRANSFERASE"/>
    <property type="match status" value="1"/>
</dbReference>
<accession>A0A1H0HAS5</accession>
<dbReference type="CDD" id="cd02440">
    <property type="entry name" value="AdoMet_MTases"/>
    <property type="match status" value="1"/>
</dbReference>
<dbReference type="InterPro" id="IPR050508">
    <property type="entry name" value="Methyltransf_Superfamily"/>
</dbReference>
<keyword evidence="2" id="KW-0489">Methyltransferase</keyword>